<feature type="chain" id="PRO_5032982655" description="TP-1001-like C-terminal domain-containing protein" evidence="1">
    <location>
        <begin position="20"/>
        <end position="341"/>
    </location>
</feature>
<name>A0A7S7AWV2_9SPIR</name>
<evidence type="ECO:0000313" key="3">
    <source>
        <dbReference type="EMBL" id="QOW60481.1"/>
    </source>
</evidence>
<reference evidence="3 4" key="1">
    <citation type="submission" date="2020-09" db="EMBL/GenBank/DDBJ databases">
        <title>Characterization of Treponema spp. from bovine digital dermatitis in Korea.</title>
        <authorList>
            <person name="Espiritu H.M."/>
            <person name="Cho Y.I."/>
            <person name="Mamuad L."/>
        </authorList>
    </citation>
    <scope>NUCLEOTIDE SEQUENCE [LARGE SCALE GENOMIC DNA]</scope>
    <source>
        <strain evidence="3 4">KS1</strain>
    </source>
</reference>
<proteinExistence type="predicted"/>
<feature type="domain" description="TP-1001-like C-terminal" evidence="2">
    <location>
        <begin position="137"/>
        <end position="320"/>
    </location>
</feature>
<keyword evidence="1" id="KW-0732">Signal</keyword>
<accession>A0A7S7AWV2</accession>
<dbReference type="Proteomes" id="UP000593915">
    <property type="component" value="Chromosome"/>
</dbReference>
<sequence>MAYKKFIHAVAFMLLIAAAAGCKGSVEQPGFISVFSDEGKTAVLKDFIQSGNNEILLTFGGKVTSLTVRAVKENTSEEVACSFEKMEAPEDVSVFQVSPLSEFEIGEKFTVIGSAACGENSILDFSLPFEGANAKPAQLKFSEIRPGTKAKNSYIKFTVTEGGNLFGIYLYSAAEKDKNYAFPAAEVSKGEVIVLHRHLPSIPETAVDEITSDGECKADEAFSGIRDFWCRIKRFTVQKTNVFLLKTSKTGKIQDAFLCINHKETEWKKAQTEEAAKDAEKAGVWKPDGSAENAVKVENSGYVFIRDLNKDYEKSLEQWSVQKSSKRAAGLKSTRGKKSKK</sequence>
<evidence type="ECO:0000313" key="4">
    <source>
        <dbReference type="Proteomes" id="UP000593915"/>
    </source>
</evidence>
<evidence type="ECO:0000259" key="2">
    <source>
        <dbReference type="Pfam" id="PF26342"/>
    </source>
</evidence>
<organism evidence="3 4">
    <name type="scientific">Treponema pedis</name>
    <dbReference type="NCBI Taxonomy" id="409322"/>
    <lineage>
        <taxon>Bacteria</taxon>
        <taxon>Pseudomonadati</taxon>
        <taxon>Spirochaetota</taxon>
        <taxon>Spirochaetia</taxon>
        <taxon>Spirochaetales</taxon>
        <taxon>Treponemataceae</taxon>
        <taxon>Treponema</taxon>
    </lineage>
</organism>
<dbReference type="RefSeq" id="WP_194076006.1">
    <property type="nucleotide sequence ID" value="NZ_CP061839.1"/>
</dbReference>
<dbReference type="Pfam" id="PF26342">
    <property type="entry name" value="TP_1001_2nd"/>
    <property type="match status" value="1"/>
</dbReference>
<gene>
    <name evidence="3" type="ORF">IFE08_11810</name>
</gene>
<dbReference type="PROSITE" id="PS51257">
    <property type="entry name" value="PROKAR_LIPOPROTEIN"/>
    <property type="match status" value="1"/>
</dbReference>
<dbReference type="AlphaFoldDB" id="A0A7S7AWV2"/>
<feature type="signal peptide" evidence="1">
    <location>
        <begin position="1"/>
        <end position="19"/>
    </location>
</feature>
<dbReference type="InterPro" id="IPR058683">
    <property type="entry name" value="TP_1001-like_C"/>
</dbReference>
<protein>
    <recommendedName>
        <fullName evidence="2">TP-1001-like C-terminal domain-containing protein</fullName>
    </recommendedName>
</protein>
<evidence type="ECO:0000256" key="1">
    <source>
        <dbReference type="SAM" id="SignalP"/>
    </source>
</evidence>
<dbReference type="EMBL" id="CP061839">
    <property type="protein sequence ID" value="QOW60481.1"/>
    <property type="molecule type" value="Genomic_DNA"/>
</dbReference>